<feature type="compositionally biased region" description="Low complexity" evidence="1">
    <location>
        <begin position="315"/>
        <end position="325"/>
    </location>
</feature>
<evidence type="ECO:0000256" key="1">
    <source>
        <dbReference type="SAM" id="MobiDB-lite"/>
    </source>
</evidence>
<protein>
    <recommendedName>
        <fullName evidence="6">Esterase-like activity of phytase family protein</fullName>
    </recommendedName>
</protein>
<dbReference type="EMBL" id="CP059572">
    <property type="protein sequence ID" value="QXJ24364.1"/>
    <property type="molecule type" value="Genomic_DNA"/>
</dbReference>
<feature type="chain" id="PRO_5046995814" description="Esterase-like activity of phytase family protein" evidence="3">
    <location>
        <begin position="36"/>
        <end position="358"/>
    </location>
</feature>
<proteinExistence type="predicted"/>
<feature type="compositionally biased region" description="Polar residues" evidence="1">
    <location>
        <begin position="305"/>
        <end position="314"/>
    </location>
</feature>
<keyword evidence="2" id="KW-0812">Transmembrane</keyword>
<accession>A0ABX8R1R2</accession>
<name>A0ABX8R1R2_9ACTN</name>
<evidence type="ECO:0000313" key="4">
    <source>
        <dbReference type="EMBL" id="QXJ24364.1"/>
    </source>
</evidence>
<dbReference type="Proteomes" id="UP001049518">
    <property type="component" value="Chromosome"/>
</dbReference>
<feature type="transmembrane region" description="Helical" evidence="2">
    <location>
        <begin position="329"/>
        <end position="351"/>
    </location>
</feature>
<feature type="region of interest" description="Disordered" evidence="1">
    <location>
        <begin position="296"/>
        <end position="325"/>
    </location>
</feature>
<keyword evidence="3" id="KW-0732">Signal</keyword>
<evidence type="ECO:0000256" key="3">
    <source>
        <dbReference type="SAM" id="SignalP"/>
    </source>
</evidence>
<evidence type="ECO:0000256" key="2">
    <source>
        <dbReference type="SAM" id="Phobius"/>
    </source>
</evidence>
<reference evidence="4" key="1">
    <citation type="submission" date="2020-07" db="EMBL/GenBank/DDBJ databases">
        <authorList>
            <person name="Tarantini F.S."/>
            <person name="Hong K.W."/>
            <person name="Chan K.G."/>
        </authorList>
    </citation>
    <scope>NUCLEOTIDE SEQUENCE</scope>
    <source>
        <strain evidence="4">32-07</strain>
    </source>
</reference>
<dbReference type="RefSeq" id="WP_231330110.1">
    <property type="nucleotide sequence ID" value="NZ_CP059572.1"/>
</dbReference>
<keyword evidence="5" id="KW-1185">Reference proteome</keyword>
<keyword evidence="2" id="KW-0472">Membrane</keyword>
<feature type="signal peptide" evidence="3">
    <location>
        <begin position="1"/>
        <end position="35"/>
    </location>
</feature>
<gene>
    <name evidence="4" type="ORF">AGRA3207_005675</name>
</gene>
<evidence type="ECO:0000313" key="5">
    <source>
        <dbReference type="Proteomes" id="UP001049518"/>
    </source>
</evidence>
<keyword evidence="2" id="KW-1133">Transmembrane helix</keyword>
<sequence length="358" mass="36252">MRAHSPRAPHLAAGSAAAALVVLTGPILTGPPAAAAPTPKPTPAVTSTVAATAAFRAADPRLAVPAGLVAGVVHPEIWWTIGAASGRPLLFALDARGRTRAAYTLAGAVTTRLTAITIVKNGAGESGLFVGDLDEGRAGSLTLHRVPEPAALTGGTLQVKSFRLRYPDGGHQGGALLADPAESRVYIITRGATAAAVFALPGVLGPQVNELTRLRTLSYPVRGGEFTRDGRVVLKTTRDLRVLGGIRDKAGQVVRTSAKMTGAAFGVSADGRRAVMADPGTRPVFRSIALPTGAASATGAGVPQPSGTVSVNDQSSPVSFPSESGPPGGLLGTGALIGLVLLGLLSGVFYVRGRRNRG</sequence>
<organism evidence="4 5">
    <name type="scientific">Actinomadura graeca</name>
    <dbReference type="NCBI Taxonomy" id="2750812"/>
    <lineage>
        <taxon>Bacteria</taxon>
        <taxon>Bacillati</taxon>
        <taxon>Actinomycetota</taxon>
        <taxon>Actinomycetes</taxon>
        <taxon>Streptosporangiales</taxon>
        <taxon>Thermomonosporaceae</taxon>
        <taxon>Actinomadura</taxon>
    </lineage>
</organism>
<evidence type="ECO:0008006" key="6">
    <source>
        <dbReference type="Google" id="ProtNLM"/>
    </source>
</evidence>